<proteinExistence type="predicted"/>
<dbReference type="EMBL" id="BARW01006181">
    <property type="protein sequence ID" value="GAI86924.1"/>
    <property type="molecule type" value="Genomic_DNA"/>
</dbReference>
<dbReference type="AlphaFoldDB" id="X1U3P6"/>
<accession>X1U3P6</accession>
<protein>
    <submittedName>
        <fullName evidence="1">Uncharacterized protein</fullName>
    </submittedName>
</protein>
<organism evidence="1">
    <name type="scientific">marine sediment metagenome</name>
    <dbReference type="NCBI Taxonomy" id="412755"/>
    <lineage>
        <taxon>unclassified sequences</taxon>
        <taxon>metagenomes</taxon>
        <taxon>ecological metagenomes</taxon>
    </lineage>
</organism>
<sequence>MEHSFQHKIVDHEGARFHIRPLESSDFPEYARIVITQKEVMERSRGLDITDFLTEFESRRSDRNLLVGAFTDEGVLRSCVGMFFWADLPGVTDHTMVIDRSYSPLFNPKKSGHLHIIRSMHEYCESKGRYYHL</sequence>
<gene>
    <name evidence="1" type="ORF">S12H4_12963</name>
</gene>
<feature type="non-terminal residue" evidence="1">
    <location>
        <position position="133"/>
    </location>
</feature>
<evidence type="ECO:0000313" key="1">
    <source>
        <dbReference type="EMBL" id="GAI86924.1"/>
    </source>
</evidence>
<reference evidence="1" key="1">
    <citation type="journal article" date="2014" name="Front. Microbiol.">
        <title>High frequency of phylogenetically diverse reductive dehalogenase-homologous genes in deep subseafloor sedimentary metagenomes.</title>
        <authorList>
            <person name="Kawai M."/>
            <person name="Futagami T."/>
            <person name="Toyoda A."/>
            <person name="Takaki Y."/>
            <person name="Nishi S."/>
            <person name="Hori S."/>
            <person name="Arai W."/>
            <person name="Tsubouchi T."/>
            <person name="Morono Y."/>
            <person name="Uchiyama I."/>
            <person name="Ito T."/>
            <person name="Fujiyama A."/>
            <person name="Inagaki F."/>
            <person name="Takami H."/>
        </authorList>
    </citation>
    <scope>NUCLEOTIDE SEQUENCE</scope>
    <source>
        <strain evidence="1">Expedition CK06-06</strain>
    </source>
</reference>
<comment type="caution">
    <text evidence="1">The sequence shown here is derived from an EMBL/GenBank/DDBJ whole genome shotgun (WGS) entry which is preliminary data.</text>
</comment>
<name>X1U3P6_9ZZZZ</name>